<dbReference type="EMBL" id="BTSX01000006">
    <property type="protein sequence ID" value="GMT02971.1"/>
    <property type="molecule type" value="Genomic_DNA"/>
</dbReference>
<feature type="non-terminal residue" evidence="1">
    <location>
        <position position="1"/>
    </location>
</feature>
<name>A0AAV5U7V2_9BILA</name>
<keyword evidence="2" id="KW-1185">Reference proteome</keyword>
<organism evidence="1 2">
    <name type="scientific">Pristionchus entomophagus</name>
    <dbReference type="NCBI Taxonomy" id="358040"/>
    <lineage>
        <taxon>Eukaryota</taxon>
        <taxon>Metazoa</taxon>
        <taxon>Ecdysozoa</taxon>
        <taxon>Nematoda</taxon>
        <taxon>Chromadorea</taxon>
        <taxon>Rhabditida</taxon>
        <taxon>Rhabditina</taxon>
        <taxon>Diplogasteromorpha</taxon>
        <taxon>Diplogasteroidea</taxon>
        <taxon>Neodiplogasteridae</taxon>
        <taxon>Pristionchus</taxon>
    </lineage>
</organism>
<dbReference type="AlphaFoldDB" id="A0AAV5U7V2"/>
<protein>
    <submittedName>
        <fullName evidence="1">Uncharacterized protein</fullName>
    </submittedName>
</protein>
<gene>
    <name evidence="1" type="ORF">PENTCL1PPCAC_25145</name>
</gene>
<dbReference type="Proteomes" id="UP001432027">
    <property type="component" value="Unassembled WGS sequence"/>
</dbReference>
<reference evidence="1" key="1">
    <citation type="submission" date="2023-10" db="EMBL/GenBank/DDBJ databases">
        <title>Genome assembly of Pristionchus species.</title>
        <authorList>
            <person name="Yoshida K."/>
            <person name="Sommer R.J."/>
        </authorList>
    </citation>
    <scope>NUCLEOTIDE SEQUENCE</scope>
    <source>
        <strain evidence="1">RS0144</strain>
    </source>
</reference>
<comment type="caution">
    <text evidence="1">The sequence shown here is derived from an EMBL/GenBank/DDBJ whole genome shotgun (WGS) entry which is preliminary data.</text>
</comment>
<feature type="non-terminal residue" evidence="1">
    <location>
        <position position="71"/>
    </location>
</feature>
<proteinExistence type="predicted"/>
<sequence length="71" mass="7825">TGNHVDGRGYLEGLVLRALDLIRQLLVGHVGDAEGHTHLFAQVAREGEAVVRLDLQSALESSHGQLMRRRE</sequence>
<evidence type="ECO:0000313" key="1">
    <source>
        <dbReference type="EMBL" id="GMT02971.1"/>
    </source>
</evidence>
<evidence type="ECO:0000313" key="2">
    <source>
        <dbReference type="Proteomes" id="UP001432027"/>
    </source>
</evidence>
<accession>A0AAV5U7V2</accession>